<keyword evidence="3" id="KW-1185">Reference proteome</keyword>
<accession>A0AAE9Z5C4</accession>
<dbReference type="EMBL" id="CP059733">
    <property type="protein sequence ID" value="WDE07041.1"/>
    <property type="molecule type" value="Genomic_DNA"/>
</dbReference>
<dbReference type="AlphaFoldDB" id="A0AAE9Z5C4"/>
<dbReference type="KEGG" id="tvd:SG34_009200"/>
<dbReference type="SMART" id="SM00860">
    <property type="entry name" value="SMI1_KNR4"/>
    <property type="match status" value="1"/>
</dbReference>
<evidence type="ECO:0000313" key="3">
    <source>
        <dbReference type="Proteomes" id="UP000032352"/>
    </source>
</evidence>
<reference evidence="2 3" key="2">
    <citation type="journal article" date="2022" name="Mar. Drugs">
        <title>Bioassay-Guided Fractionation Leads to the Detection of Cholic Acid Generated by the Rare Thalassomonas sp.</title>
        <authorList>
            <person name="Pheiffer F."/>
            <person name="Schneider Y.K."/>
            <person name="Hansen E.H."/>
            <person name="Andersen J.H."/>
            <person name="Isaksson J."/>
            <person name="Busche T."/>
            <person name="R C."/>
            <person name="Kalinowski J."/>
            <person name="Zyl L.V."/>
            <person name="Trindade M."/>
        </authorList>
    </citation>
    <scope>NUCLEOTIDE SEQUENCE [LARGE SCALE GENOMIC DNA]</scope>
    <source>
        <strain evidence="2 3">XOM25</strain>
    </source>
</reference>
<dbReference type="Pfam" id="PF09346">
    <property type="entry name" value="SMI1_KNR4"/>
    <property type="match status" value="1"/>
</dbReference>
<dbReference type="SUPFAM" id="SSF160631">
    <property type="entry name" value="SMI1/KNR4-like"/>
    <property type="match status" value="1"/>
</dbReference>
<evidence type="ECO:0000313" key="2">
    <source>
        <dbReference type="EMBL" id="WDE07041.1"/>
    </source>
</evidence>
<evidence type="ECO:0000259" key="1">
    <source>
        <dbReference type="SMART" id="SM00860"/>
    </source>
</evidence>
<gene>
    <name evidence="2" type="ORF">SG34_009200</name>
</gene>
<reference evidence="2 3" key="1">
    <citation type="journal article" date="2015" name="Genome Announc.">
        <title>Draft Genome Sequences of Marine Isolates of Thalassomonas viridans and Thalassomonas actiniarum.</title>
        <authorList>
            <person name="Olonade I."/>
            <person name="van Zyl L.J."/>
            <person name="Trindade M."/>
        </authorList>
    </citation>
    <scope>NUCLEOTIDE SEQUENCE [LARGE SCALE GENOMIC DNA]</scope>
    <source>
        <strain evidence="2 3">XOM25</strain>
    </source>
</reference>
<dbReference type="RefSeq" id="WP_044841442.1">
    <property type="nucleotide sequence ID" value="NZ_CP059733.1"/>
</dbReference>
<dbReference type="Gene3D" id="3.40.1580.10">
    <property type="entry name" value="SMI1/KNR4-like"/>
    <property type="match status" value="1"/>
</dbReference>
<protein>
    <submittedName>
        <fullName evidence="2">SMI1/KNR4 family protein</fullName>
    </submittedName>
</protein>
<name>A0AAE9Z5C4_9GAMM</name>
<feature type="domain" description="Knr4/Smi1-like" evidence="1">
    <location>
        <begin position="11"/>
        <end position="145"/>
    </location>
</feature>
<dbReference type="Proteomes" id="UP000032352">
    <property type="component" value="Chromosome"/>
</dbReference>
<dbReference type="InterPro" id="IPR037883">
    <property type="entry name" value="Knr4/Smi1-like_sf"/>
</dbReference>
<dbReference type="InterPro" id="IPR018958">
    <property type="entry name" value="Knr4/Smi1-like_dom"/>
</dbReference>
<proteinExistence type="predicted"/>
<sequence>MTPKVHDSIGSNSINAIEKLENHLGVRFTLQYREFLSKYNGGYPEPDGFLFKNRIDGSSVDRFLGINVGEHNNLEDYFFTYKNRISKKLFPIAHDPGGNLILIGLSGEELDKIYFWDHEEEADGWNPDMTNVYLIADNLEEFLSGLYEIDI</sequence>
<organism evidence="2 3">
    <name type="scientific">Thalassomonas viridans</name>
    <dbReference type="NCBI Taxonomy" id="137584"/>
    <lineage>
        <taxon>Bacteria</taxon>
        <taxon>Pseudomonadati</taxon>
        <taxon>Pseudomonadota</taxon>
        <taxon>Gammaproteobacteria</taxon>
        <taxon>Alteromonadales</taxon>
        <taxon>Colwelliaceae</taxon>
        <taxon>Thalassomonas</taxon>
    </lineage>
</organism>